<feature type="transmembrane region" description="Helical" evidence="5">
    <location>
        <begin position="150"/>
        <end position="171"/>
    </location>
</feature>
<feature type="transmembrane region" description="Helical" evidence="5">
    <location>
        <begin position="12"/>
        <end position="31"/>
    </location>
</feature>
<evidence type="ECO:0000256" key="3">
    <source>
        <dbReference type="ARBA" id="ARBA00022989"/>
    </source>
</evidence>
<evidence type="ECO:0000313" key="6">
    <source>
        <dbReference type="EMBL" id="NIR75043.1"/>
    </source>
</evidence>
<reference evidence="6 7" key="1">
    <citation type="submission" date="2020-01" db="EMBL/GenBank/DDBJ databases">
        <title>Genomes assembled from Gulf of Kutch pelagic sediment metagenomes.</title>
        <authorList>
            <person name="Chandrashekar M."/>
            <person name="Mahajan M.S."/>
            <person name="Dave K.J."/>
            <person name="Vatsa P."/>
            <person name="Nathani N.M."/>
        </authorList>
    </citation>
    <scope>NUCLEOTIDE SEQUENCE [LARGE SCALE GENOMIC DNA]</scope>
    <source>
        <strain evidence="6">KS3-K002</strain>
    </source>
</reference>
<feature type="transmembrane region" description="Helical" evidence="5">
    <location>
        <begin position="356"/>
        <end position="375"/>
    </location>
</feature>
<evidence type="ECO:0000256" key="4">
    <source>
        <dbReference type="ARBA" id="ARBA00023136"/>
    </source>
</evidence>
<protein>
    <submittedName>
        <fullName evidence="6">Amino acid permease</fullName>
    </submittedName>
</protein>
<organism evidence="6 7">
    <name type="scientific">Candidatus Kutchimonas denitrificans</name>
    <dbReference type="NCBI Taxonomy" id="3056748"/>
    <lineage>
        <taxon>Bacteria</taxon>
        <taxon>Pseudomonadati</taxon>
        <taxon>Gemmatimonadota</taxon>
        <taxon>Gemmatimonadia</taxon>
        <taxon>Candidatus Palauibacterales</taxon>
        <taxon>Candidatus Palauibacteraceae</taxon>
        <taxon>Candidatus Kutchimonas</taxon>
    </lineage>
</organism>
<dbReference type="Proteomes" id="UP000702544">
    <property type="component" value="Unassembled WGS sequence"/>
</dbReference>
<feature type="transmembrane region" description="Helical" evidence="5">
    <location>
        <begin position="43"/>
        <end position="67"/>
    </location>
</feature>
<accession>A0AAE4Z8N7</accession>
<feature type="transmembrane region" description="Helical" evidence="5">
    <location>
        <begin position="329"/>
        <end position="350"/>
    </location>
</feature>
<dbReference type="InterPro" id="IPR002293">
    <property type="entry name" value="AA/rel_permease1"/>
</dbReference>
<gene>
    <name evidence="6" type="ORF">GWO12_08015</name>
</gene>
<dbReference type="GO" id="GO:0015179">
    <property type="term" value="F:L-amino acid transmembrane transporter activity"/>
    <property type="evidence" value="ECO:0007669"/>
    <property type="project" value="TreeGrafter"/>
</dbReference>
<dbReference type="InterPro" id="IPR050598">
    <property type="entry name" value="AminoAcid_Transporter"/>
</dbReference>
<sequence>MSFRRALGPFDATMVVIGGIIGAGIFINPYIVAQRLDTPGLVLVGWLAGGAIALAGAFAFAELGSLFPKAGGHYAYLRDAYHPFAGFLYGWALLLMIECGAIAAVAITFAEYALRFVGRPDAPALPLAIAAIAVVATINYLGVKPGSRTLNVFVILKTLALVLLIGAGLILPVDAPAAGPGSTGTPGAPTGSPSLLIAFGAALVPIMFSYGGWQNVNYVAEEIREPQRDIPIAAIAGTAVVVTVYALVNFVYLDTLGHRGLAGTMTPAADTVNALLGSAGDRLIALTIAVSTFGFLDLTMLAPTRVYYAMAADGVFFRGVARLHPRFQTPSLAIVLQTVWAIALALTGTYAQLVDYVVFADWIFFGLAAGAVFVFRRKYPLARRPAGTFRSPGYPWLPGTFVLASIWIVASVIGSNPVRTGLGMVLLATGVPTYLFWRGKARMVNDR</sequence>
<feature type="transmembrane region" description="Helical" evidence="5">
    <location>
        <begin position="283"/>
        <end position="308"/>
    </location>
</feature>
<proteinExistence type="predicted"/>
<feature type="transmembrane region" description="Helical" evidence="5">
    <location>
        <begin position="420"/>
        <end position="437"/>
    </location>
</feature>
<name>A0AAE4Z8N7_9BACT</name>
<keyword evidence="3 5" id="KW-1133">Transmembrane helix</keyword>
<feature type="transmembrane region" description="Helical" evidence="5">
    <location>
        <begin position="396"/>
        <end position="414"/>
    </location>
</feature>
<feature type="transmembrane region" description="Helical" evidence="5">
    <location>
        <begin position="122"/>
        <end position="143"/>
    </location>
</feature>
<feature type="transmembrane region" description="Helical" evidence="5">
    <location>
        <begin position="88"/>
        <end position="110"/>
    </location>
</feature>
<evidence type="ECO:0000256" key="2">
    <source>
        <dbReference type="ARBA" id="ARBA00022692"/>
    </source>
</evidence>
<feature type="transmembrane region" description="Helical" evidence="5">
    <location>
        <begin position="232"/>
        <end position="252"/>
    </location>
</feature>
<comment type="subcellular location">
    <subcellularLocation>
        <location evidence="1">Membrane</location>
        <topology evidence="1">Multi-pass membrane protein</topology>
    </subcellularLocation>
</comment>
<dbReference type="PANTHER" id="PTHR11785">
    <property type="entry name" value="AMINO ACID TRANSPORTER"/>
    <property type="match status" value="1"/>
</dbReference>
<comment type="caution">
    <text evidence="6">The sequence shown here is derived from an EMBL/GenBank/DDBJ whole genome shotgun (WGS) entry which is preliminary data.</text>
</comment>
<dbReference type="Pfam" id="PF13520">
    <property type="entry name" value="AA_permease_2"/>
    <property type="match status" value="1"/>
</dbReference>
<evidence type="ECO:0000256" key="1">
    <source>
        <dbReference type="ARBA" id="ARBA00004141"/>
    </source>
</evidence>
<dbReference type="EMBL" id="JAACAK010000058">
    <property type="protein sequence ID" value="NIR75043.1"/>
    <property type="molecule type" value="Genomic_DNA"/>
</dbReference>
<feature type="transmembrane region" description="Helical" evidence="5">
    <location>
        <begin position="191"/>
        <end position="211"/>
    </location>
</feature>
<dbReference type="Gene3D" id="1.20.1740.10">
    <property type="entry name" value="Amino acid/polyamine transporter I"/>
    <property type="match status" value="1"/>
</dbReference>
<evidence type="ECO:0000256" key="5">
    <source>
        <dbReference type="SAM" id="Phobius"/>
    </source>
</evidence>
<keyword evidence="4 5" id="KW-0472">Membrane</keyword>
<keyword evidence="2 5" id="KW-0812">Transmembrane</keyword>
<dbReference type="PIRSF" id="PIRSF006060">
    <property type="entry name" value="AA_transporter"/>
    <property type="match status" value="1"/>
</dbReference>
<dbReference type="PANTHER" id="PTHR11785:SF512">
    <property type="entry name" value="SOBREMESA, ISOFORM B"/>
    <property type="match status" value="1"/>
</dbReference>
<dbReference type="GO" id="GO:0016020">
    <property type="term" value="C:membrane"/>
    <property type="evidence" value="ECO:0007669"/>
    <property type="project" value="UniProtKB-SubCell"/>
</dbReference>
<dbReference type="AlphaFoldDB" id="A0AAE4Z8N7"/>
<evidence type="ECO:0000313" key="7">
    <source>
        <dbReference type="Proteomes" id="UP000702544"/>
    </source>
</evidence>